<organism evidence="1 2">
    <name type="scientific">Rhodococcus artemisiae</name>
    <dbReference type="NCBI Taxonomy" id="714159"/>
    <lineage>
        <taxon>Bacteria</taxon>
        <taxon>Bacillati</taxon>
        <taxon>Actinomycetota</taxon>
        <taxon>Actinomycetes</taxon>
        <taxon>Mycobacteriales</taxon>
        <taxon>Nocardiaceae</taxon>
        <taxon>Rhodococcus</taxon>
    </lineage>
</organism>
<evidence type="ECO:0000313" key="2">
    <source>
        <dbReference type="Proteomes" id="UP001336020"/>
    </source>
</evidence>
<protein>
    <submittedName>
        <fullName evidence="1">Uncharacterized protein</fullName>
    </submittedName>
</protein>
<evidence type="ECO:0000313" key="1">
    <source>
        <dbReference type="EMBL" id="MEE2062325.1"/>
    </source>
</evidence>
<sequence>MNLEDDIVAAAAEAMSDDELADAIAVLHAHERELLIADDVDRAFRVGVAVASAGNRADLA</sequence>
<dbReference type="Proteomes" id="UP001336020">
    <property type="component" value="Unassembled WGS sequence"/>
</dbReference>
<comment type="caution">
    <text evidence="1">The sequence shown here is derived from an EMBL/GenBank/DDBJ whole genome shotgun (WGS) entry which is preliminary data.</text>
</comment>
<dbReference type="RefSeq" id="WP_330137358.1">
    <property type="nucleotide sequence ID" value="NZ_JAUTXY010000037.1"/>
</dbReference>
<accession>A0ABU7LLB9</accession>
<dbReference type="EMBL" id="JAUTXY010000037">
    <property type="protein sequence ID" value="MEE2062325.1"/>
    <property type="molecule type" value="Genomic_DNA"/>
</dbReference>
<gene>
    <name evidence="1" type="ORF">Q7514_32875</name>
</gene>
<reference evidence="1 2" key="1">
    <citation type="submission" date="2023-07" db="EMBL/GenBank/DDBJ databases">
        <authorList>
            <person name="Girao M."/>
            <person name="Carvalho M.F."/>
        </authorList>
    </citation>
    <scope>NUCLEOTIDE SEQUENCE [LARGE SCALE GENOMIC DNA]</scope>
    <source>
        <strain evidence="1 2">YIM65754</strain>
    </source>
</reference>
<keyword evidence="2" id="KW-1185">Reference proteome</keyword>
<name>A0ABU7LLB9_9NOCA</name>
<proteinExistence type="predicted"/>